<dbReference type="AlphaFoldDB" id="A0A2M7DCT8"/>
<sequence length="310" mass="35044">MGLLNANVVFAGFGITPPYVVNSNLTRGSHFEKEILLTRGDPVEDLRIEVSIDVPGANDWISIAQGNSFIMPKGEQKTPMTVLVDVPKNAEFKNYPGYIRVTTYPTGPSKGEGQIAIVLGARIDVNLEVKDIKIFDFTVRKINTYDLEEGHQVLWWFSPGKIKFEMSIENVGNIKAAPTKVRFDIYDSQEKNLLETVEVKKMEKVEPFEIKTITAELPTKLSAGSYWATFQIFKNDEVVNEGKIHLSILPRGTLKPIPKEWYGLEVWIWIVTIGAILALVGLVVWLWHKKKLARTVLAKLVKVKKFFQKT</sequence>
<keyword evidence="1" id="KW-0472">Membrane</keyword>
<protein>
    <submittedName>
        <fullName evidence="2">Uncharacterized protein</fullName>
    </submittedName>
</protein>
<evidence type="ECO:0000313" key="2">
    <source>
        <dbReference type="EMBL" id="PIV46682.1"/>
    </source>
</evidence>
<gene>
    <name evidence="2" type="ORF">COS21_04065</name>
</gene>
<organism evidence="2 3">
    <name type="scientific">bacterium (Candidatus Gribaldobacteria) CG02_land_8_20_14_3_00_41_15</name>
    <dbReference type="NCBI Taxonomy" id="2014270"/>
    <lineage>
        <taxon>Bacteria</taxon>
        <taxon>Candidatus Gribaldobacteria</taxon>
    </lineage>
</organism>
<dbReference type="EMBL" id="PETV01000106">
    <property type="protein sequence ID" value="PIV46682.1"/>
    <property type="molecule type" value="Genomic_DNA"/>
</dbReference>
<name>A0A2M7DCT8_9BACT</name>
<keyword evidence="1" id="KW-1133">Transmembrane helix</keyword>
<reference evidence="3" key="1">
    <citation type="submission" date="2017-09" db="EMBL/GenBank/DDBJ databases">
        <title>Depth-based differentiation of microbial function through sediment-hosted aquifers and enrichment of novel symbionts in the deep terrestrial subsurface.</title>
        <authorList>
            <person name="Probst A.J."/>
            <person name="Ladd B."/>
            <person name="Jarett J.K."/>
            <person name="Geller-Mcgrath D.E."/>
            <person name="Sieber C.M.K."/>
            <person name="Emerson J.B."/>
            <person name="Anantharaman K."/>
            <person name="Thomas B.C."/>
            <person name="Malmstrom R."/>
            <person name="Stieglmeier M."/>
            <person name="Klingl A."/>
            <person name="Woyke T."/>
            <person name="Ryan C.M."/>
            <person name="Banfield J.F."/>
        </authorList>
    </citation>
    <scope>NUCLEOTIDE SEQUENCE [LARGE SCALE GENOMIC DNA]</scope>
</reference>
<evidence type="ECO:0000256" key="1">
    <source>
        <dbReference type="SAM" id="Phobius"/>
    </source>
</evidence>
<comment type="caution">
    <text evidence="2">The sequence shown here is derived from an EMBL/GenBank/DDBJ whole genome shotgun (WGS) entry which is preliminary data.</text>
</comment>
<feature type="transmembrane region" description="Helical" evidence="1">
    <location>
        <begin position="266"/>
        <end position="287"/>
    </location>
</feature>
<evidence type="ECO:0000313" key="3">
    <source>
        <dbReference type="Proteomes" id="UP000229030"/>
    </source>
</evidence>
<accession>A0A2M7DCT8</accession>
<dbReference type="Proteomes" id="UP000229030">
    <property type="component" value="Unassembled WGS sequence"/>
</dbReference>
<keyword evidence="1" id="KW-0812">Transmembrane</keyword>
<proteinExistence type="predicted"/>